<dbReference type="SMART" id="SM00102">
    <property type="entry name" value="ADF"/>
    <property type="match status" value="1"/>
</dbReference>
<accession>A0ABD3S0V3</accession>
<dbReference type="EMBL" id="JBJXBP010000007">
    <property type="protein sequence ID" value="KAL3818077.1"/>
    <property type="molecule type" value="Genomic_DNA"/>
</dbReference>
<dbReference type="AlphaFoldDB" id="A0ABD3S0V3"/>
<dbReference type="SUPFAM" id="SSF55753">
    <property type="entry name" value="Actin depolymerizing proteins"/>
    <property type="match status" value="1"/>
</dbReference>
<feature type="domain" description="ADF-H" evidence="3">
    <location>
        <begin position="1"/>
        <end position="104"/>
    </location>
</feature>
<name>A0ABD3S0V3_9LAMI</name>
<protein>
    <recommendedName>
        <fullName evidence="3">ADF-H domain-containing protein</fullName>
    </recommendedName>
</protein>
<dbReference type="Gene3D" id="3.40.20.10">
    <property type="entry name" value="Severin"/>
    <property type="match status" value="1"/>
</dbReference>
<evidence type="ECO:0000313" key="5">
    <source>
        <dbReference type="Proteomes" id="UP001634393"/>
    </source>
</evidence>
<keyword evidence="2" id="KW-0009">Actin-binding</keyword>
<evidence type="ECO:0000259" key="3">
    <source>
        <dbReference type="PROSITE" id="PS51263"/>
    </source>
</evidence>
<comment type="caution">
    <text evidence="4">The sequence shown here is derived from an EMBL/GenBank/DDBJ whole genome shotgun (WGS) entry which is preliminary data.</text>
</comment>
<evidence type="ECO:0000256" key="2">
    <source>
        <dbReference type="ARBA" id="ARBA00023203"/>
    </source>
</evidence>
<dbReference type="GO" id="GO:0003779">
    <property type="term" value="F:actin binding"/>
    <property type="evidence" value="ECO:0007669"/>
    <property type="project" value="UniProtKB-KW"/>
</dbReference>
<dbReference type="GO" id="GO:0007015">
    <property type="term" value="P:actin filament organization"/>
    <property type="evidence" value="ECO:0007669"/>
    <property type="project" value="UniProtKB-ARBA"/>
</dbReference>
<keyword evidence="5" id="KW-1185">Reference proteome</keyword>
<reference evidence="4 5" key="1">
    <citation type="submission" date="2024-12" db="EMBL/GenBank/DDBJ databases">
        <title>The unique morphological basis and parallel evolutionary history of personate flowers in Penstemon.</title>
        <authorList>
            <person name="Depatie T.H."/>
            <person name="Wessinger C.A."/>
        </authorList>
    </citation>
    <scope>NUCLEOTIDE SEQUENCE [LARGE SCALE GENOMIC DNA]</scope>
    <source>
        <strain evidence="4">WTNN_2</strain>
        <tissue evidence="4">Leaf</tissue>
    </source>
</reference>
<dbReference type="InterPro" id="IPR002108">
    <property type="entry name" value="ADF-H"/>
</dbReference>
<organism evidence="4 5">
    <name type="scientific">Penstemon smallii</name>
    <dbReference type="NCBI Taxonomy" id="265156"/>
    <lineage>
        <taxon>Eukaryota</taxon>
        <taxon>Viridiplantae</taxon>
        <taxon>Streptophyta</taxon>
        <taxon>Embryophyta</taxon>
        <taxon>Tracheophyta</taxon>
        <taxon>Spermatophyta</taxon>
        <taxon>Magnoliopsida</taxon>
        <taxon>eudicotyledons</taxon>
        <taxon>Gunneridae</taxon>
        <taxon>Pentapetalae</taxon>
        <taxon>asterids</taxon>
        <taxon>lamiids</taxon>
        <taxon>Lamiales</taxon>
        <taxon>Plantaginaceae</taxon>
        <taxon>Cheloneae</taxon>
        <taxon>Penstemon</taxon>
    </lineage>
</organism>
<gene>
    <name evidence="4" type="ORF">ACJIZ3_003982</name>
</gene>
<sequence>MANSASGMSVDDECKLGFLELKAKRNYRFITFKIEEKIQQSGENYEDFTASLPENECRYAVYDFDFTTKENCRKSKIFYILFEEDNYTMFGSMFRYWIQEKNIF</sequence>
<dbReference type="InterPro" id="IPR029006">
    <property type="entry name" value="ADF-H/Gelsolin-like_dom_sf"/>
</dbReference>
<dbReference type="Proteomes" id="UP001634393">
    <property type="component" value="Unassembled WGS sequence"/>
</dbReference>
<proteinExistence type="inferred from homology"/>
<dbReference type="Pfam" id="PF00241">
    <property type="entry name" value="Cofilin_ADF"/>
    <property type="match status" value="1"/>
</dbReference>
<dbReference type="PANTHER" id="PTHR11913">
    <property type="entry name" value="COFILIN-RELATED"/>
    <property type="match status" value="1"/>
</dbReference>
<comment type="similarity">
    <text evidence="1">Belongs to the actin-binding proteins ADF family.</text>
</comment>
<evidence type="ECO:0000313" key="4">
    <source>
        <dbReference type="EMBL" id="KAL3818077.1"/>
    </source>
</evidence>
<evidence type="ECO:0000256" key="1">
    <source>
        <dbReference type="ARBA" id="ARBA00006844"/>
    </source>
</evidence>
<dbReference type="InterPro" id="IPR017904">
    <property type="entry name" value="ADF/Cofilin"/>
</dbReference>
<dbReference type="PROSITE" id="PS51263">
    <property type="entry name" value="ADF_H"/>
    <property type="match status" value="1"/>
</dbReference>